<gene>
    <name evidence="2" type="ORF">BO78DRAFT_443343</name>
</gene>
<dbReference type="EMBL" id="KZ826342">
    <property type="protein sequence ID" value="PYI07406.1"/>
    <property type="molecule type" value="Genomic_DNA"/>
</dbReference>
<evidence type="ECO:0000256" key="1">
    <source>
        <dbReference type="SAM" id="MobiDB-lite"/>
    </source>
</evidence>
<dbReference type="VEuPathDB" id="FungiDB:BO78DRAFT_443343"/>
<feature type="compositionally biased region" description="Pro residues" evidence="1">
    <location>
        <begin position="59"/>
        <end position="68"/>
    </location>
</feature>
<dbReference type="Proteomes" id="UP000248423">
    <property type="component" value="Unassembled WGS sequence"/>
</dbReference>
<proteinExistence type="predicted"/>
<name>A0A319EBE3_ASPSB</name>
<feature type="region of interest" description="Disordered" evidence="1">
    <location>
        <begin position="1"/>
        <end position="68"/>
    </location>
</feature>
<dbReference type="AlphaFoldDB" id="A0A319EBE3"/>
<reference evidence="2 3" key="1">
    <citation type="submission" date="2018-02" db="EMBL/GenBank/DDBJ databases">
        <title>The genomes of Aspergillus section Nigri reveals drivers in fungal speciation.</title>
        <authorList>
            <consortium name="DOE Joint Genome Institute"/>
            <person name="Vesth T.C."/>
            <person name="Nybo J."/>
            <person name="Theobald S."/>
            <person name="Brandl J."/>
            <person name="Frisvad J.C."/>
            <person name="Nielsen K.F."/>
            <person name="Lyhne E.K."/>
            <person name="Kogle M.E."/>
            <person name="Kuo A."/>
            <person name="Riley R."/>
            <person name="Clum A."/>
            <person name="Nolan M."/>
            <person name="Lipzen A."/>
            <person name="Salamov A."/>
            <person name="Henrissat B."/>
            <person name="Wiebenga A."/>
            <person name="De vries R.P."/>
            <person name="Grigoriev I.V."/>
            <person name="Mortensen U.H."/>
            <person name="Andersen M.R."/>
            <person name="Baker S.E."/>
        </authorList>
    </citation>
    <scope>NUCLEOTIDE SEQUENCE [LARGE SCALE GENOMIC DNA]</scope>
    <source>
        <strain evidence="2 3">CBS 121057</strain>
    </source>
</reference>
<sequence>MPRSMTPGAMGGRVPPRDRVVAGPWNAKGNPPGAGLRETGLVPPRGQGMRLHSSLPAKPSVPPVPASPKPCQALFLSHANRSSSSPYQGGHILVAVDGWIQSQLRQLPGSRWVGSRRRGPRAWQRSTISIVEVKALVQLGDCPEGVTGVPRKWSGFQPIGPSFLP</sequence>
<accession>A0A319EBE3</accession>
<organism evidence="2 3">
    <name type="scientific">Aspergillus sclerotiicarbonarius (strain CBS 121057 / IBT 28362)</name>
    <dbReference type="NCBI Taxonomy" id="1448318"/>
    <lineage>
        <taxon>Eukaryota</taxon>
        <taxon>Fungi</taxon>
        <taxon>Dikarya</taxon>
        <taxon>Ascomycota</taxon>
        <taxon>Pezizomycotina</taxon>
        <taxon>Eurotiomycetes</taxon>
        <taxon>Eurotiomycetidae</taxon>
        <taxon>Eurotiales</taxon>
        <taxon>Aspergillaceae</taxon>
        <taxon>Aspergillus</taxon>
        <taxon>Aspergillus subgen. Circumdati</taxon>
    </lineage>
</organism>
<evidence type="ECO:0000313" key="3">
    <source>
        <dbReference type="Proteomes" id="UP000248423"/>
    </source>
</evidence>
<protein>
    <submittedName>
        <fullName evidence="2">Uncharacterized protein</fullName>
    </submittedName>
</protein>
<keyword evidence="3" id="KW-1185">Reference proteome</keyword>
<evidence type="ECO:0000313" key="2">
    <source>
        <dbReference type="EMBL" id="PYI07406.1"/>
    </source>
</evidence>